<dbReference type="InterPro" id="IPR006311">
    <property type="entry name" value="TAT_signal"/>
</dbReference>
<feature type="transmembrane region" description="Helical" evidence="5">
    <location>
        <begin position="92"/>
        <end position="117"/>
    </location>
</feature>
<dbReference type="GO" id="GO:0016020">
    <property type="term" value="C:membrane"/>
    <property type="evidence" value="ECO:0007669"/>
    <property type="project" value="UniProtKB-SubCell"/>
</dbReference>
<feature type="domain" description="Amino acid permease/ SLC12A" evidence="6">
    <location>
        <begin position="23"/>
        <end position="367"/>
    </location>
</feature>
<reference evidence="7 8" key="1">
    <citation type="submission" date="2015-11" db="EMBL/GenBank/DDBJ databases">
        <authorList>
            <person name="Zhang Y."/>
            <person name="Guo Z."/>
        </authorList>
    </citation>
    <scope>NUCLEOTIDE SEQUENCE [LARGE SCALE GENOMIC DNA]</scope>
    <source>
        <strain evidence="7 8">YFY001</strain>
    </source>
</reference>
<evidence type="ECO:0000256" key="5">
    <source>
        <dbReference type="SAM" id="Phobius"/>
    </source>
</evidence>
<dbReference type="GO" id="GO:0055085">
    <property type="term" value="P:transmembrane transport"/>
    <property type="evidence" value="ECO:0007669"/>
    <property type="project" value="InterPro"/>
</dbReference>
<dbReference type="KEGG" id="jte:ASJ30_09125"/>
<dbReference type="InterPro" id="IPR050367">
    <property type="entry name" value="APC_superfamily"/>
</dbReference>
<accession>A0A1L3MLB7</accession>
<evidence type="ECO:0000256" key="3">
    <source>
        <dbReference type="ARBA" id="ARBA00022989"/>
    </source>
</evidence>
<dbReference type="EMBL" id="CP013290">
    <property type="protein sequence ID" value="APH03106.1"/>
    <property type="molecule type" value="Genomic_DNA"/>
</dbReference>
<feature type="transmembrane region" description="Helical" evidence="5">
    <location>
        <begin position="21"/>
        <end position="42"/>
    </location>
</feature>
<feature type="transmembrane region" description="Helical" evidence="5">
    <location>
        <begin position="152"/>
        <end position="170"/>
    </location>
</feature>
<organism evidence="7 8">
    <name type="scientific">Janibacter indicus</name>
    <dbReference type="NCBI Taxonomy" id="857417"/>
    <lineage>
        <taxon>Bacteria</taxon>
        <taxon>Bacillati</taxon>
        <taxon>Actinomycetota</taxon>
        <taxon>Actinomycetes</taxon>
        <taxon>Micrococcales</taxon>
        <taxon>Intrasporangiaceae</taxon>
        <taxon>Janibacter</taxon>
    </lineage>
</organism>
<keyword evidence="2 5" id="KW-0812">Transmembrane</keyword>
<evidence type="ECO:0000313" key="8">
    <source>
        <dbReference type="Proteomes" id="UP000182938"/>
    </source>
</evidence>
<protein>
    <submittedName>
        <fullName evidence="7">Transporter</fullName>
    </submittedName>
</protein>
<dbReference type="PROSITE" id="PS51318">
    <property type="entry name" value="TAT"/>
    <property type="match status" value="1"/>
</dbReference>
<dbReference type="InterPro" id="IPR004841">
    <property type="entry name" value="AA-permease/SLC12A_dom"/>
</dbReference>
<feature type="transmembrane region" description="Helical" evidence="5">
    <location>
        <begin position="223"/>
        <end position="245"/>
    </location>
</feature>
<evidence type="ECO:0000259" key="6">
    <source>
        <dbReference type="Pfam" id="PF00324"/>
    </source>
</evidence>
<feature type="transmembrane region" description="Helical" evidence="5">
    <location>
        <begin position="372"/>
        <end position="391"/>
    </location>
</feature>
<keyword evidence="3 5" id="KW-1133">Transmembrane helix</keyword>
<dbReference type="PANTHER" id="PTHR42770">
    <property type="entry name" value="AMINO ACID TRANSPORTER-RELATED"/>
    <property type="match status" value="1"/>
</dbReference>
<feature type="transmembrane region" description="Helical" evidence="5">
    <location>
        <begin position="190"/>
        <end position="211"/>
    </location>
</feature>
<name>A0A1L3MLB7_9MICO</name>
<comment type="subcellular location">
    <subcellularLocation>
        <location evidence="1">Membrane</location>
        <topology evidence="1">Multi-pass membrane protein</topology>
    </subcellularLocation>
</comment>
<feature type="transmembrane region" description="Helical" evidence="5">
    <location>
        <begin position="48"/>
        <end position="72"/>
    </location>
</feature>
<evidence type="ECO:0000256" key="1">
    <source>
        <dbReference type="ARBA" id="ARBA00004141"/>
    </source>
</evidence>
<dbReference type="Gene3D" id="1.20.1740.10">
    <property type="entry name" value="Amino acid/polyamine transporter I"/>
    <property type="match status" value="1"/>
</dbReference>
<feature type="transmembrane region" description="Helical" evidence="5">
    <location>
        <begin position="123"/>
        <end position="140"/>
    </location>
</feature>
<dbReference type="RefSeq" id="WP_072626235.1">
    <property type="nucleotide sequence ID" value="NZ_CP013290.1"/>
</dbReference>
<feature type="transmembrane region" description="Helical" evidence="5">
    <location>
        <begin position="347"/>
        <end position="365"/>
    </location>
</feature>
<sequence>MTTSRGAGHQALSRRLGLTDAVGIGLASMLGAGVFVVFAPAAARAGSLLLLAVVLAGALAVVNATSTARLAIRYPRAGGAYVYGRERLGMPWGHLAGWAFISGKIASCAAMALTIGVHLLPGWSKAVAILVVLVVLALNLQGIERPARVARAITLAVLVVVLTFVVVLLMSPPVTADAPPPTPPGSGGWWGVAQAAGFMFFAFAGYARVATLGEEVVEPRRTIPRAVTICLGVVLGLYVLITVALGRTLGAGWVAAREAPLAEAAEISAWPWLGPMLRIAAVLAAGGALLALTLGVSRTVLAMARDRRLPPVLARLEGPHRVPRRAEIVVAGFVIVMIVLVDLRGVIGFSSFCVLVYYAIANASAWTLDDGWLGRAVAAVGFIGCLLVAVLLPWESVLAGAVVLAIGAFIGWVRHTTRE</sequence>
<feature type="transmembrane region" description="Helical" evidence="5">
    <location>
        <begin position="279"/>
        <end position="301"/>
    </location>
</feature>
<keyword evidence="8" id="KW-1185">Reference proteome</keyword>
<evidence type="ECO:0000313" key="7">
    <source>
        <dbReference type="EMBL" id="APH03106.1"/>
    </source>
</evidence>
<dbReference type="Pfam" id="PF00324">
    <property type="entry name" value="AA_permease"/>
    <property type="match status" value="1"/>
</dbReference>
<dbReference type="AlphaFoldDB" id="A0A1L3MLB7"/>
<evidence type="ECO:0000256" key="2">
    <source>
        <dbReference type="ARBA" id="ARBA00022692"/>
    </source>
</evidence>
<evidence type="ECO:0000256" key="4">
    <source>
        <dbReference type="ARBA" id="ARBA00023136"/>
    </source>
</evidence>
<proteinExistence type="predicted"/>
<dbReference type="PANTHER" id="PTHR42770:SF7">
    <property type="entry name" value="MEMBRANE PROTEIN"/>
    <property type="match status" value="1"/>
</dbReference>
<feature type="transmembrane region" description="Helical" evidence="5">
    <location>
        <begin position="322"/>
        <end position="341"/>
    </location>
</feature>
<gene>
    <name evidence="7" type="ORF">ASJ30_09125</name>
</gene>
<keyword evidence="4 5" id="KW-0472">Membrane</keyword>
<dbReference type="PIRSF" id="PIRSF006060">
    <property type="entry name" value="AA_transporter"/>
    <property type="match status" value="1"/>
</dbReference>
<dbReference type="Proteomes" id="UP000182938">
    <property type="component" value="Chromosome"/>
</dbReference>
<feature type="transmembrane region" description="Helical" evidence="5">
    <location>
        <begin position="397"/>
        <end position="413"/>
    </location>
</feature>